<accession>A0A5B7CFG4</accession>
<keyword evidence="3" id="KW-0677">Repeat</keyword>
<protein>
    <submittedName>
        <fullName evidence="5">Leucine-rich repeat-containing protein let-4</fullName>
    </submittedName>
</protein>
<dbReference type="Proteomes" id="UP000324222">
    <property type="component" value="Unassembled WGS sequence"/>
</dbReference>
<dbReference type="PROSITE" id="PS51450">
    <property type="entry name" value="LRR"/>
    <property type="match status" value="2"/>
</dbReference>
<dbReference type="EMBL" id="VSRR010000019">
    <property type="protein sequence ID" value="MPC08167.1"/>
    <property type="molecule type" value="Genomic_DNA"/>
</dbReference>
<evidence type="ECO:0000256" key="1">
    <source>
        <dbReference type="ARBA" id="ARBA00022614"/>
    </source>
</evidence>
<evidence type="ECO:0000313" key="6">
    <source>
        <dbReference type="Proteomes" id="UP000324222"/>
    </source>
</evidence>
<dbReference type="OrthoDB" id="694479at2759"/>
<keyword evidence="6" id="KW-1185">Reference proteome</keyword>
<dbReference type="PANTHER" id="PTHR24366">
    <property type="entry name" value="IG(IMMUNOGLOBULIN) AND LRR(LEUCINE RICH REPEAT) DOMAINS"/>
    <property type="match status" value="1"/>
</dbReference>
<sequence length="390" mass="43348">MKYQTASASNTKISSNKPEKGRARVPVPVSLADTKPSDVSCSPKDLSLWEAEGKARNRLHLSRYLKPTTSQSIPEVLPAGLPCKDHRRHVPNIATAPPDVCDLCPDENGKNPLDPCTGSRVDGALTRDIWGNLDFKYVSINDNKITDVDNGAFIGSKQTLISLNLANNEIKSFIALYNDLPNLLYLNLRGNNISLIFSEDYKYPSLTELDLSGNQITSIGTKSFAGLKKLKKLDMSSNDLTSIGDERFIFIDHNYSDVLTIDLSHNKISVISDKAFLGVRNVVIDFRFNQLNTLKEDIFYPIIRDSLYYAYFSFSARDIAICDSACVSVQTIEGWRHVRHHALSIFVGIYCRGRGLGCGEMSSAPLFRSTLQATSAWNHDPVPSHRNNSL</sequence>
<organism evidence="5 6">
    <name type="scientific">Portunus trituberculatus</name>
    <name type="common">Swimming crab</name>
    <name type="synonym">Neptunus trituberculatus</name>
    <dbReference type="NCBI Taxonomy" id="210409"/>
    <lineage>
        <taxon>Eukaryota</taxon>
        <taxon>Metazoa</taxon>
        <taxon>Ecdysozoa</taxon>
        <taxon>Arthropoda</taxon>
        <taxon>Crustacea</taxon>
        <taxon>Multicrustacea</taxon>
        <taxon>Malacostraca</taxon>
        <taxon>Eumalacostraca</taxon>
        <taxon>Eucarida</taxon>
        <taxon>Decapoda</taxon>
        <taxon>Pleocyemata</taxon>
        <taxon>Brachyura</taxon>
        <taxon>Eubrachyura</taxon>
        <taxon>Portunoidea</taxon>
        <taxon>Portunidae</taxon>
        <taxon>Portuninae</taxon>
        <taxon>Portunus</taxon>
    </lineage>
</organism>
<dbReference type="AlphaFoldDB" id="A0A5B7CFG4"/>
<dbReference type="Pfam" id="PF13855">
    <property type="entry name" value="LRR_8"/>
    <property type="match status" value="2"/>
</dbReference>
<reference evidence="5 6" key="1">
    <citation type="submission" date="2019-05" db="EMBL/GenBank/DDBJ databases">
        <title>Another draft genome of Portunus trituberculatus and its Hox gene families provides insights of decapod evolution.</title>
        <authorList>
            <person name="Jeong J.-H."/>
            <person name="Song I."/>
            <person name="Kim S."/>
            <person name="Choi T."/>
            <person name="Kim D."/>
            <person name="Ryu S."/>
            <person name="Kim W."/>
        </authorList>
    </citation>
    <scope>NUCLEOTIDE SEQUENCE [LARGE SCALE GENOMIC DNA]</scope>
    <source>
        <tissue evidence="5">Muscle</tissue>
    </source>
</reference>
<evidence type="ECO:0000256" key="3">
    <source>
        <dbReference type="ARBA" id="ARBA00022737"/>
    </source>
</evidence>
<comment type="caution">
    <text evidence="5">The sequence shown here is derived from an EMBL/GenBank/DDBJ whole genome shotgun (WGS) entry which is preliminary data.</text>
</comment>
<name>A0A5B7CFG4_PORTR</name>
<evidence type="ECO:0000256" key="4">
    <source>
        <dbReference type="SAM" id="MobiDB-lite"/>
    </source>
</evidence>
<dbReference type="InterPro" id="IPR032675">
    <property type="entry name" value="LRR_dom_sf"/>
</dbReference>
<dbReference type="SMART" id="SM00369">
    <property type="entry name" value="LRR_TYP"/>
    <property type="match status" value="4"/>
</dbReference>
<dbReference type="InterPro" id="IPR003591">
    <property type="entry name" value="Leu-rich_rpt_typical-subtyp"/>
</dbReference>
<dbReference type="InterPro" id="IPR001611">
    <property type="entry name" value="Leu-rich_rpt"/>
</dbReference>
<keyword evidence="1" id="KW-0433">Leucine-rich repeat</keyword>
<feature type="region of interest" description="Disordered" evidence="4">
    <location>
        <begin position="1"/>
        <end position="44"/>
    </location>
</feature>
<proteinExistence type="predicted"/>
<gene>
    <name evidence="5" type="primary">let-4</name>
    <name evidence="5" type="ORF">E2C01_000744</name>
</gene>
<dbReference type="Gene3D" id="3.80.10.10">
    <property type="entry name" value="Ribonuclease Inhibitor"/>
    <property type="match status" value="1"/>
</dbReference>
<evidence type="ECO:0000256" key="2">
    <source>
        <dbReference type="ARBA" id="ARBA00022729"/>
    </source>
</evidence>
<keyword evidence="2" id="KW-0732">Signal</keyword>
<dbReference type="PRINTS" id="PR00019">
    <property type="entry name" value="LEURICHRPT"/>
</dbReference>
<dbReference type="PANTHER" id="PTHR24366:SF161">
    <property type="entry name" value="TIR DOMAIN-CONTAINING PROTEIN"/>
    <property type="match status" value="1"/>
</dbReference>
<feature type="compositionally biased region" description="Polar residues" evidence="4">
    <location>
        <begin position="1"/>
        <end position="16"/>
    </location>
</feature>
<evidence type="ECO:0000313" key="5">
    <source>
        <dbReference type="EMBL" id="MPC08167.1"/>
    </source>
</evidence>
<dbReference type="SUPFAM" id="SSF52058">
    <property type="entry name" value="L domain-like"/>
    <property type="match status" value="1"/>
</dbReference>